<feature type="transmembrane region" description="Helical" evidence="5">
    <location>
        <begin position="363"/>
        <end position="380"/>
    </location>
</feature>
<feature type="transmembrane region" description="Helical" evidence="5">
    <location>
        <begin position="122"/>
        <end position="147"/>
    </location>
</feature>
<dbReference type="InterPro" id="IPR007016">
    <property type="entry name" value="O-antigen_ligase-rel_domated"/>
</dbReference>
<keyword evidence="2 5" id="KW-0812">Transmembrane</keyword>
<evidence type="ECO:0000259" key="6">
    <source>
        <dbReference type="Pfam" id="PF04932"/>
    </source>
</evidence>
<keyword evidence="3 5" id="KW-1133">Transmembrane helix</keyword>
<evidence type="ECO:0000256" key="5">
    <source>
        <dbReference type="SAM" id="Phobius"/>
    </source>
</evidence>
<feature type="transmembrane region" description="Helical" evidence="5">
    <location>
        <begin position="68"/>
        <end position="86"/>
    </location>
</feature>
<dbReference type="InterPro" id="IPR051533">
    <property type="entry name" value="WaaL-like"/>
</dbReference>
<dbReference type="EMBL" id="UOEM01000123">
    <property type="protein sequence ID" value="VAW19063.1"/>
    <property type="molecule type" value="Genomic_DNA"/>
</dbReference>
<protein>
    <recommendedName>
        <fullName evidence="6">O-antigen ligase-related domain-containing protein</fullName>
    </recommendedName>
</protein>
<feature type="transmembrane region" description="Helical" evidence="5">
    <location>
        <begin position="386"/>
        <end position="402"/>
    </location>
</feature>
<dbReference type="AlphaFoldDB" id="A0A3B0TS93"/>
<dbReference type="Pfam" id="PF04932">
    <property type="entry name" value="Wzy_C"/>
    <property type="match status" value="1"/>
</dbReference>
<reference evidence="7" key="1">
    <citation type="submission" date="2018-06" db="EMBL/GenBank/DDBJ databases">
        <authorList>
            <person name="Zhirakovskaya E."/>
        </authorList>
    </citation>
    <scope>NUCLEOTIDE SEQUENCE</scope>
</reference>
<dbReference type="PANTHER" id="PTHR37422">
    <property type="entry name" value="TEICHURONIC ACID BIOSYNTHESIS PROTEIN TUAE"/>
    <property type="match status" value="1"/>
</dbReference>
<comment type="subcellular location">
    <subcellularLocation>
        <location evidence="1">Membrane</location>
        <topology evidence="1">Multi-pass membrane protein</topology>
    </subcellularLocation>
</comment>
<feature type="transmembrane region" description="Helical" evidence="5">
    <location>
        <begin position="332"/>
        <end position="351"/>
    </location>
</feature>
<evidence type="ECO:0000256" key="3">
    <source>
        <dbReference type="ARBA" id="ARBA00022989"/>
    </source>
</evidence>
<feature type="transmembrane region" description="Helical" evidence="5">
    <location>
        <begin position="243"/>
        <end position="264"/>
    </location>
</feature>
<evidence type="ECO:0000256" key="4">
    <source>
        <dbReference type="ARBA" id="ARBA00023136"/>
    </source>
</evidence>
<feature type="transmembrane region" description="Helical" evidence="5">
    <location>
        <begin position="217"/>
        <end position="236"/>
    </location>
</feature>
<keyword evidence="4 5" id="KW-0472">Membrane</keyword>
<dbReference type="GO" id="GO:0016020">
    <property type="term" value="C:membrane"/>
    <property type="evidence" value="ECO:0007669"/>
    <property type="project" value="UniProtKB-SubCell"/>
</dbReference>
<feature type="transmembrane region" description="Helical" evidence="5">
    <location>
        <begin position="12"/>
        <end position="37"/>
    </location>
</feature>
<dbReference type="PANTHER" id="PTHR37422:SF21">
    <property type="entry name" value="EXOQ-LIKE PROTEIN"/>
    <property type="match status" value="1"/>
</dbReference>
<feature type="transmembrane region" description="Helical" evidence="5">
    <location>
        <begin position="43"/>
        <end position="61"/>
    </location>
</feature>
<evidence type="ECO:0000313" key="7">
    <source>
        <dbReference type="EMBL" id="VAW19063.1"/>
    </source>
</evidence>
<feature type="transmembrane region" description="Helical" evidence="5">
    <location>
        <begin position="98"/>
        <end position="115"/>
    </location>
</feature>
<proteinExistence type="predicted"/>
<evidence type="ECO:0000256" key="1">
    <source>
        <dbReference type="ARBA" id="ARBA00004141"/>
    </source>
</evidence>
<feature type="domain" description="O-antigen ligase-related" evidence="6">
    <location>
        <begin position="200"/>
        <end position="340"/>
    </location>
</feature>
<evidence type="ECO:0000256" key="2">
    <source>
        <dbReference type="ARBA" id="ARBA00022692"/>
    </source>
</evidence>
<feature type="transmembrane region" description="Helical" evidence="5">
    <location>
        <begin position="193"/>
        <end position="211"/>
    </location>
</feature>
<name>A0A3B0TS93_9ZZZZ</name>
<accession>A0A3B0TS93</accession>
<organism evidence="7">
    <name type="scientific">hydrothermal vent metagenome</name>
    <dbReference type="NCBI Taxonomy" id="652676"/>
    <lineage>
        <taxon>unclassified sequences</taxon>
        <taxon>metagenomes</taxon>
        <taxon>ecological metagenomes</taxon>
    </lineage>
</organism>
<gene>
    <name evidence="7" type="ORF">MNBD_ALPHA09-2237</name>
</gene>
<sequence>MTTPMAASQRRSLAVGGLDGLLYAGLFVLFASSGFVLVEPAPYDALLVALMAGSIVAGLRVPRAVGPLFALIALIVAGEAIGSTQASDLSYSTKYTFVTLYLAASAIFFACLAATRPKWLMAVLVPGMTLAALVTSVAGIAGVLGLHPTATELFTEFGRAKGLFKDANVMAPFLILPIMFGTHRLMTRPLIGAWPWAGVVGILVLAVFLSFSRGAWAHLVVSTGAYMAIFILMAPTATARARAILLGTIALGVIVVGLGAALGLGKIGSLFEERAAFTQAYDTGQSGRFAGQRKALAYAADNPAGLGAGEFAFIIHGEDVHNVYLNAFVNGGWLGGFAYLGLIGATVLVGTRAVFRRSEVQPMLMPVFAAFLGLALEGLIVDTDHWRHFYLIIGLIWGLAAFESRAGPEKP</sequence>